<evidence type="ECO:0000313" key="1">
    <source>
        <dbReference type="EMBL" id="MXQ97018.1"/>
    </source>
</evidence>
<gene>
    <name evidence="1" type="ORF">E5288_WYG015045</name>
</gene>
<organism evidence="1 2">
    <name type="scientific">Bos mutus</name>
    <name type="common">wild yak</name>
    <dbReference type="NCBI Taxonomy" id="72004"/>
    <lineage>
        <taxon>Eukaryota</taxon>
        <taxon>Metazoa</taxon>
        <taxon>Chordata</taxon>
        <taxon>Craniata</taxon>
        <taxon>Vertebrata</taxon>
        <taxon>Euteleostomi</taxon>
        <taxon>Mammalia</taxon>
        <taxon>Eutheria</taxon>
        <taxon>Laurasiatheria</taxon>
        <taxon>Artiodactyla</taxon>
        <taxon>Ruminantia</taxon>
        <taxon>Pecora</taxon>
        <taxon>Bovidae</taxon>
        <taxon>Bovinae</taxon>
        <taxon>Bos</taxon>
    </lineage>
</organism>
<keyword evidence="2" id="KW-1185">Reference proteome</keyword>
<proteinExistence type="predicted"/>
<dbReference type="EMBL" id="VBQZ03000180">
    <property type="protein sequence ID" value="MXQ97018.1"/>
    <property type="molecule type" value="Genomic_DNA"/>
</dbReference>
<sequence length="112" mass="12824">MAERIPKQNPGYGWKKREQMRYRSPEGHARFFCLSAFPNREQSLREACPWSIRGLAIPAREDSAPADWAWHVRSLRKSCLASAVLNALPITMKNKNVGLASWSLASYAFLRF</sequence>
<protein>
    <submittedName>
        <fullName evidence="1">Uncharacterized protein</fullName>
    </submittedName>
</protein>
<dbReference type="Proteomes" id="UP000322234">
    <property type="component" value="Unassembled WGS sequence"/>
</dbReference>
<dbReference type="AlphaFoldDB" id="A0A6B0S3E8"/>
<evidence type="ECO:0000313" key="2">
    <source>
        <dbReference type="Proteomes" id="UP000322234"/>
    </source>
</evidence>
<comment type="caution">
    <text evidence="1">The sequence shown here is derived from an EMBL/GenBank/DDBJ whole genome shotgun (WGS) entry which is preliminary data.</text>
</comment>
<name>A0A6B0S3E8_9CETA</name>
<accession>A0A6B0S3E8</accession>
<reference evidence="1" key="1">
    <citation type="submission" date="2019-10" db="EMBL/GenBank/DDBJ databases">
        <title>The sequence and de novo assembly of the wild yak genome.</title>
        <authorList>
            <person name="Liu Y."/>
        </authorList>
    </citation>
    <scope>NUCLEOTIDE SEQUENCE [LARGE SCALE GENOMIC DNA]</scope>
    <source>
        <strain evidence="1">WY2019</strain>
    </source>
</reference>